<dbReference type="InterPro" id="IPR000092">
    <property type="entry name" value="Polyprenyl_synt"/>
</dbReference>
<evidence type="ECO:0000256" key="7">
    <source>
        <dbReference type="RuleBase" id="RU004466"/>
    </source>
</evidence>
<keyword evidence="3 7" id="KW-0808">Transferase</keyword>
<evidence type="ECO:0000256" key="3">
    <source>
        <dbReference type="ARBA" id="ARBA00022679"/>
    </source>
</evidence>
<dbReference type="InterPro" id="IPR053378">
    <property type="entry name" value="Prenyl_diphosphate_synthase"/>
</dbReference>
<dbReference type="RefSeq" id="WP_306727022.1">
    <property type="nucleotide sequence ID" value="NZ_JAVDDT010000001.1"/>
</dbReference>
<dbReference type="SFLD" id="SFLDG01017">
    <property type="entry name" value="Polyprenyl_Transferase_Like"/>
    <property type="match status" value="1"/>
</dbReference>
<evidence type="ECO:0000256" key="6">
    <source>
        <dbReference type="ARBA" id="ARBA00023229"/>
    </source>
</evidence>
<accession>A0ABU0W3K0</accession>
<dbReference type="SFLD" id="SFLDS00005">
    <property type="entry name" value="Isoprenoid_Synthase_Type_I"/>
    <property type="match status" value="1"/>
</dbReference>
<dbReference type="SUPFAM" id="SSF48576">
    <property type="entry name" value="Terpenoid synthases"/>
    <property type="match status" value="1"/>
</dbReference>
<keyword evidence="9" id="KW-1185">Reference proteome</keyword>
<name>A0ABU0W3K0_9GAMM</name>
<keyword evidence="6" id="KW-0414">Isoprene biosynthesis</keyword>
<dbReference type="EMBL" id="JAVDDT010000001">
    <property type="protein sequence ID" value="MDQ2068537.1"/>
    <property type="molecule type" value="Genomic_DNA"/>
</dbReference>
<dbReference type="PROSITE" id="PS00444">
    <property type="entry name" value="POLYPRENYL_SYNTHASE_2"/>
    <property type="match status" value="1"/>
</dbReference>
<dbReference type="Gene3D" id="1.10.600.10">
    <property type="entry name" value="Farnesyl Diphosphate Synthase"/>
    <property type="match status" value="1"/>
</dbReference>
<protein>
    <submittedName>
        <fullName evidence="8">Polyprenyl synthetase family protein</fullName>
    </submittedName>
</protein>
<comment type="cofactor">
    <cofactor evidence="1">
        <name>Mg(2+)</name>
        <dbReference type="ChEBI" id="CHEBI:18420"/>
    </cofactor>
</comment>
<evidence type="ECO:0000256" key="2">
    <source>
        <dbReference type="ARBA" id="ARBA00006706"/>
    </source>
</evidence>
<dbReference type="InterPro" id="IPR033749">
    <property type="entry name" value="Polyprenyl_synt_CS"/>
</dbReference>
<proteinExistence type="inferred from homology"/>
<gene>
    <name evidence="8" type="ORF">RBH19_01460</name>
</gene>
<evidence type="ECO:0000256" key="4">
    <source>
        <dbReference type="ARBA" id="ARBA00022723"/>
    </source>
</evidence>
<reference evidence="8 9" key="1">
    <citation type="submission" date="2023-08" db="EMBL/GenBank/DDBJ databases">
        <title>Whole-genome sequencing of halo(alkali)philic microorganisms from hypersaline lakes.</title>
        <authorList>
            <person name="Sorokin D.Y."/>
            <person name="Abbas B."/>
            <person name="Merkel A.Y."/>
        </authorList>
    </citation>
    <scope>NUCLEOTIDE SEQUENCE [LARGE SCALE GENOMIC DNA]</scope>
    <source>
        <strain evidence="8 9">AB-CW4</strain>
    </source>
</reference>
<sequence>MAQTAEAATGMDALRERIEQRLADSLPRDGEPRLVEAMRYALTGGGKRLRPLLVYHAGQLAGAPLERLDHAAVAVEMIHAYSLVHDDLPAMDDDELRRGHPTCHIAFDEATAILAGDALQTLAFQHLAAMPHPSPARLLQMIRTLGTAAGAAGMAGGQAMDLALTGQDCDLNTLERLHRLKTGALIEAALQLGLLSAESPPDTVGAALDTVGQNLGLAFQIQDDVLDVTSDTHTLGKAQGADAARNQPTFASLMGIDAATKRYQSQYDEALEQLAEFGKSADGLRKLILQIRDRKN</sequence>
<evidence type="ECO:0000256" key="5">
    <source>
        <dbReference type="ARBA" id="ARBA00022842"/>
    </source>
</evidence>
<dbReference type="Pfam" id="PF00348">
    <property type="entry name" value="polyprenyl_synt"/>
    <property type="match status" value="1"/>
</dbReference>
<keyword evidence="4" id="KW-0479">Metal-binding</keyword>
<evidence type="ECO:0000256" key="1">
    <source>
        <dbReference type="ARBA" id="ARBA00001946"/>
    </source>
</evidence>
<evidence type="ECO:0000313" key="9">
    <source>
        <dbReference type="Proteomes" id="UP001239019"/>
    </source>
</evidence>
<comment type="caution">
    <text evidence="8">The sequence shown here is derived from an EMBL/GenBank/DDBJ whole genome shotgun (WGS) entry which is preliminary data.</text>
</comment>
<dbReference type="PANTHER" id="PTHR43281:SF1">
    <property type="entry name" value="FARNESYL DIPHOSPHATE SYNTHASE"/>
    <property type="match status" value="1"/>
</dbReference>
<dbReference type="PROSITE" id="PS00723">
    <property type="entry name" value="POLYPRENYL_SYNTHASE_1"/>
    <property type="match status" value="1"/>
</dbReference>
<dbReference type="Proteomes" id="UP001239019">
    <property type="component" value="Unassembled WGS sequence"/>
</dbReference>
<evidence type="ECO:0000313" key="8">
    <source>
        <dbReference type="EMBL" id="MDQ2068537.1"/>
    </source>
</evidence>
<dbReference type="NCBIfam" id="NF045485">
    <property type="entry name" value="FPPsyn"/>
    <property type="match status" value="1"/>
</dbReference>
<dbReference type="CDD" id="cd00685">
    <property type="entry name" value="Trans_IPPS_HT"/>
    <property type="match status" value="1"/>
</dbReference>
<comment type="similarity">
    <text evidence="2 7">Belongs to the FPP/GGPP synthase family.</text>
</comment>
<dbReference type="PANTHER" id="PTHR43281">
    <property type="entry name" value="FARNESYL DIPHOSPHATE SYNTHASE"/>
    <property type="match status" value="1"/>
</dbReference>
<dbReference type="InterPro" id="IPR008949">
    <property type="entry name" value="Isoprenoid_synthase_dom_sf"/>
</dbReference>
<organism evidence="8 9">
    <name type="scientific">Natronospira bacteriovora</name>
    <dbReference type="NCBI Taxonomy" id="3069753"/>
    <lineage>
        <taxon>Bacteria</taxon>
        <taxon>Pseudomonadati</taxon>
        <taxon>Pseudomonadota</taxon>
        <taxon>Gammaproteobacteria</taxon>
        <taxon>Natronospirales</taxon>
        <taxon>Natronospiraceae</taxon>
        <taxon>Natronospira</taxon>
    </lineage>
</organism>
<keyword evidence="5" id="KW-0460">Magnesium</keyword>